<dbReference type="AlphaFoldDB" id="A0A3L8DS81"/>
<name>A0A3L8DS81_OOCBI</name>
<evidence type="ECO:0000256" key="3">
    <source>
        <dbReference type="ARBA" id="ARBA00022692"/>
    </source>
</evidence>
<keyword evidence="5" id="KW-1133">Transmembrane helix</keyword>
<evidence type="ECO:0000313" key="11">
    <source>
        <dbReference type="Proteomes" id="UP000279307"/>
    </source>
</evidence>
<dbReference type="GO" id="GO:0032222">
    <property type="term" value="P:regulation of synaptic transmission, cholinergic"/>
    <property type="evidence" value="ECO:0007669"/>
    <property type="project" value="InterPro"/>
</dbReference>
<evidence type="ECO:0000256" key="6">
    <source>
        <dbReference type="ARBA" id="ARBA00023136"/>
    </source>
</evidence>
<feature type="signal peptide" evidence="9">
    <location>
        <begin position="1"/>
        <end position="23"/>
    </location>
</feature>
<dbReference type="OrthoDB" id="75169at2759"/>
<evidence type="ECO:0000256" key="8">
    <source>
        <dbReference type="ARBA" id="ARBA00023288"/>
    </source>
</evidence>
<evidence type="ECO:0000256" key="5">
    <source>
        <dbReference type="ARBA" id="ARBA00022989"/>
    </source>
</evidence>
<accession>A0A3L8DS81</accession>
<feature type="chain" id="PRO_5021208347" evidence="9">
    <location>
        <begin position="24"/>
        <end position="152"/>
    </location>
</feature>
<evidence type="ECO:0000256" key="1">
    <source>
        <dbReference type="ARBA" id="ARBA00004589"/>
    </source>
</evidence>
<evidence type="ECO:0000256" key="4">
    <source>
        <dbReference type="ARBA" id="ARBA00022729"/>
    </source>
</evidence>
<dbReference type="GO" id="GO:0030431">
    <property type="term" value="P:sleep"/>
    <property type="evidence" value="ECO:0007669"/>
    <property type="project" value="InterPro"/>
</dbReference>
<sequence length="152" mass="16577">MISSGRAAILIFGLALLVTSGSALRCWVCSSNVNVMCNDPMNTTDHQAVFHISTCDPGHYGSPKPICRKIVKREHGERVVIRQCSIPYHDEIDIVDGACGSSMTGQGRDESCHICSTDLCNSATTASTMRLLYAGALTLFVYTFYQSKYCVL</sequence>
<protein>
    <submittedName>
        <fullName evidence="10">Uncharacterized protein</fullName>
    </submittedName>
</protein>
<proteinExistence type="predicted"/>
<comment type="caution">
    <text evidence="10">The sequence shown here is derived from an EMBL/GenBank/DDBJ whole genome shotgun (WGS) entry which is preliminary data.</text>
</comment>
<dbReference type="Pfam" id="PF17064">
    <property type="entry name" value="QVR"/>
    <property type="match status" value="1"/>
</dbReference>
<dbReference type="CDD" id="cd23593">
    <property type="entry name" value="TFP_LU_ECD_Twit"/>
    <property type="match status" value="1"/>
</dbReference>
<keyword evidence="8" id="KW-0449">Lipoprotein</keyword>
<comment type="subcellular location">
    <subcellularLocation>
        <location evidence="1">Membrane</location>
        <topology evidence="1">Lipid-anchor</topology>
        <topology evidence="1">GPI-anchor</topology>
    </subcellularLocation>
</comment>
<evidence type="ECO:0000256" key="2">
    <source>
        <dbReference type="ARBA" id="ARBA00022622"/>
    </source>
</evidence>
<dbReference type="GO" id="GO:0098552">
    <property type="term" value="C:side of membrane"/>
    <property type="evidence" value="ECO:0007669"/>
    <property type="project" value="UniProtKB-KW"/>
</dbReference>
<evidence type="ECO:0000256" key="7">
    <source>
        <dbReference type="ARBA" id="ARBA00023180"/>
    </source>
</evidence>
<keyword evidence="7" id="KW-0325">Glycoprotein</keyword>
<dbReference type="InterPro" id="IPR031424">
    <property type="entry name" value="QVR-like"/>
</dbReference>
<evidence type="ECO:0000256" key="9">
    <source>
        <dbReference type="SAM" id="SignalP"/>
    </source>
</evidence>
<keyword evidence="3" id="KW-0812">Transmembrane</keyword>
<keyword evidence="6" id="KW-0472">Membrane</keyword>
<dbReference type="EMBL" id="QOIP01000004">
    <property type="protein sequence ID" value="RLU23290.1"/>
    <property type="molecule type" value="Genomic_DNA"/>
</dbReference>
<reference evidence="10 11" key="1">
    <citation type="journal article" date="2018" name="Genome Res.">
        <title>The genomic architecture and molecular evolution of ant odorant receptors.</title>
        <authorList>
            <person name="McKenzie S.K."/>
            <person name="Kronauer D.J.C."/>
        </authorList>
    </citation>
    <scope>NUCLEOTIDE SEQUENCE [LARGE SCALE GENOMIC DNA]</scope>
    <source>
        <strain evidence="10">Clonal line C1</strain>
    </source>
</reference>
<gene>
    <name evidence="10" type="ORF">DMN91_003494</name>
</gene>
<dbReference type="InterPro" id="IPR050975">
    <property type="entry name" value="Sleep_regulator"/>
</dbReference>
<keyword evidence="2" id="KW-0336">GPI-anchor</keyword>
<dbReference type="PANTHER" id="PTHR33562">
    <property type="entry name" value="ATILLA, ISOFORM B-RELATED-RELATED"/>
    <property type="match status" value="1"/>
</dbReference>
<keyword evidence="4 9" id="KW-0732">Signal</keyword>
<organism evidence="10 11">
    <name type="scientific">Ooceraea biroi</name>
    <name type="common">Clonal raider ant</name>
    <name type="synonym">Cerapachys biroi</name>
    <dbReference type="NCBI Taxonomy" id="2015173"/>
    <lineage>
        <taxon>Eukaryota</taxon>
        <taxon>Metazoa</taxon>
        <taxon>Ecdysozoa</taxon>
        <taxon>Arthropoda</taxon>
        <taxon>Hexapoda</taxon>
        <taxon>Insecta</taxon>
        <taxon>Pterygota</taxon>
        <taxon>Neoptera</taxon>
        <taxon>Endopterygota</taxon>
        <taxon>Hymenoptera</taxon>
        <taxon>Apocrita</taxon>
        <taxon>Aculeata</taxon>
        <taxon>Formicoidea</taxon>
        <taxon>Formicidae</taxon>
        <taxon>Dorylinae</taxon>
        <taxon>Ooceraea</taxon>
    </lineage>
</organism>
<evidence type="ECO:0000313" key="10">
    <source>
        <dbReference type="EMBL" id="RLU23290.1"/>
    </source>
</evidence>
<dbReference type="Proteomes" id="UP000279307">
    <property type="component" value="Chromosome 4"/>
</dbReference>